<protein>
    <submittedName>
        <fullName evidence="2">N-acetylmuramoyl-L-alanine amidase</fullName>
    </submittedName>
</protein>
<dbReference type="InterPro" id="IPR007730">
    <property type="entry name" value="SPOR-like_dom"/>
</dbReference>
<dbReference type="CDD" id="cd02696">
    <property type="entry name" value="MurNAc-LAA"/>
    <property type="match status" value="1"/>
</dbReference>
<dbReference type="Gene3D" id="3.40.630.40">
    <property type="entry name" value="Zn-dependent exopeptidases"/>
    <property type="match status" value="1"/>
</dbReference>
<dbReference type="Gene3D" id="3.30.70.1070">
    <property type="entry name" value="Sporulation related repeat"/>
    <property type="match status" value="1"/>
</dbReference>
<dbReference type="EMBL" id="JACRTP010000002">
    <property type="protein sequence ID" value="MBC8627963.1"/>
    <property type="molecule type" value="Genomic_DNA"/>
</dbReference>
<sequence length="260" mass="28808">MATKIVIDAGHGGSVDPGAVYKGREEKNDNLNLAMAVGKILSENGVDVVYTRTDDTYQTPFEKAQIANEDGADFFLSFHRNSSPMPNQYSGAESLVYDLSGTKAELAKNINGALGELGFKDLGVSARPGLVVLRRTRMPAVLIETGFINNDSDNALFDEKFDDIAEAIAYAILGTLDETKTEEPEHSSSVLYRVQTGQFRQKANADNQLYELQDMGYPAFILEEDGFYKVQVGAFHQLENAIKMERRLRLDGYSTWITTR</sequence>
<dbReference type="InterPro" id="IPR002508">
    <property type="entry name" value="MurNAc-LAA_cat"/>
</dbReference>
<dbReference type="SUPFAM" id="SSF110997">
    <property type="entry name" value="Sporulation related repeat"/>
    <property type="match status" value="1"/>
</dbReference>
<dbReference type="Pfam" id="PF01520">
    <property type="entry name" value="Amidase_3"/>
    <property type="match status" value="1"/>
</dbReference>
<dbReference type="SUPFAM" id="SSF53187">
    <property type="entry name" value="Zn-dependent exopeptidases"/>
    <property type="match status" value="1"/>
</dbReference>
<evidence type="ECO:0000313" key="2">
    <source>
        <dbReference type="EMBL" id="MBC8627963.1"/>
    </source>
</evidence>
<dbReference type="InterPro" id="IPR050695">
    <property type="entry name" value="N-acetylmuramoyl_amidase_3"/>
</dbReference>
<dbReference type="PANTHER" id="PTHR30404:SF8">
    <property type="entry name" value="AUTOLYSIN PH-RELATED"/>
    <property type="match status" value="1"/>
</dbReference>
<gene>
    <name evidence="2" type="ORF">H8712_04945</name>
</gene>
<dbReference type="SMART" id="SM00646">
    <property type="entry name" value="Ami_3"/>
    <property type="match status" value="1"/>
</dbReference>
<comment type="caution">
    <text evidence="2">The sequence shown here is derived from an EMBL/GenBank/DDBJ whole genome shotgun (WGS) entry which is preliminary data.</text>
</comment>
<dbReference type="PROSITE" id="PS51724">
    <property type="entry name" value="SPOR"/>
    <property type="match status" value="1"/>
</dbReference>
<dbReference type="RefSeq" id="WP_117456105.1">
    <property type="nucleotide sequence ID" value="NZ_JACRTP010000002.1"/>
</dbReference>
<accession>A0ABR7P9H7</accession>
<proteinExistence type="predicted"/>
<reference evidence="2 3" key="1">
    <citation type="submission" date="2020-08" db="EMBL/GenBank/DDBJ databases">
        <title>Genome public.</title>
        <authorList>
            <person name="Liu C."/>
            <person name="Sun Q."/>
        </authorList>
    </citation>
    <scope>NUCLEOTIDE SEQUENCE [LARGE SCALE GENOMIC DNA]</scope>
    <source>
        <strain evidence="2 3">3_YM_SP_D4_24.mj</strain>
    </source>
</reference>
<dbReference type="PANTHER" id="PTHR30404">
    <property type="entry name" value="N-ACETYLMURAMOYL-L-ALANINE AMIDASE"/>
    <property type="match status" value="1"/>
</dbReference>
<evidence type="ECO:0000259" key="1">
    <source>
        <dbReference type="PROSITE" id="PS51724"/>
    </source>
</evidence>
<organism evidence="2 3">
    <name type="scientific">Blautia stercoris</name>
    <dbReference type="NCBI Taxonomy" id="871664"/>
    <lineage>
        <taxon>Bacteria</taxon>
        <taxon>Bacillati</taxon>
        <taxon>Bacillota</taxon>
        <taxon>Clostridia</taxon>
        <taxon>Lachnospirales</taxon>
        <taxon>Lachnospiraceae</taxon>
        <taxon>Blautia</taxon>
    </lineage>
</organism>
<feature type="domain" description="SPOR" evidence="1">
    <location>
        <begin position="186"/>
        <end position="260"/>
    </location>
</feature>
<dbReference type="Pfam" id="PF05036">
    <property type="entry name" value="SPOR"/>
    <property type="match status" value="1"/>
</dbReference>
<evidence type="ECO:0000313" key="3">
    <source>
        <dbReference type="Proteomes" id="UP000661649"/>
    </source>
</evidence>
<dbReference type="InterPro" id="IPR036680">
    <property type="entry name" value="SPOR-like_sf"/>
</dbReference>
<dbReference type="Proteomes" id="UP000661649">
    <property type="component" value="Unassembled WGS sequence"/>
</dbReference>
<keyword evidence="3" id="KW-1185">Reference proteome</keyword>
<name>A0ABR7P9H7_9FIRM</name>